<feature type="compositionally biased region" description="Gly residues" evidence="2">
    <location>
        <begin position="1"/>
        <end position="16"/>
    </location>
</feature>
<dbReference type="Gene3D" id="1.10.720.30">
    <property type="entry name" value="SAP domain"/>
    <property type="match status" value="1"/>
</dbReference>
<keyword evidence="3" id="KW-1133">Transmembrane helix</keyword>
<keyword evidence="3" id="KW-0812">Transmembrane</keyword>
<dbReference type="InterPro" id="IPR019380">
    <property type="entry name" value="Casein_kinase_sb_PP28"/>
</dbReference>
<keyword evidence="3" id="KW-0472">Membrane</keyword>
<dbReference type="PROSITE" id="PS50800">
    <property type="entry name" value="SAP"/>
    <property type="match status" value="1"/>
</dbReference>
<dbReference type="Proteomes" id="UP000282087">
    <property type="component" value="Unassembled WGS sequence"/>
</dbReference>
<evidence type="ECO:0000259" key="4">
    <source>
        <dbReference type="PROSITE" id="PS50800"/>
    </source>
</evidence>
<evidence type="ECO:0000313" key="5">
    <source>
        <dbReference type="EMBL" id="RMX66348.1"/>
    </source>
</evidence>
<dbReference type="EMBL" id="QKXF01000105">
    <property type="protein sequence ID" value="RQM16997.1"/>
    <property type="molecule type" value="Genomic_DNA"/>
</dbReference>
<proteinExistence type="predicted"/>
<gene>
    <name evidence="6" type="ORF">DD237_001500</name>
    <name evidence="5" type="ORF">DD238_001671</name>
</gene>
<feature type="domain" description="SAP" evidence="4">
    <location>
        <begin position="250"/>
        <end position="284"/>
    </location>
</feature>
<dbReference type="EMBL" id="QLLG01000207">
    <property type="protein sequence ID" value="RMX66348.1"/>
    <property type="molecule type" value="Genomic_DNA"/>
</dbReference>
<name>A0A3M6VH66_9STRA</name>
<feature type="coiled-coil region" evidence="1">
    <location>
        <begin position="172"/>
        <end position="204"/>
    </location>
</feature>
<feature type="compositionally biased region" description="Polar residues" evidence="2">
    <location>
        <begin position="115"/>
        <end position="127"/>
    </location>
</feature>
<feature type="compositionally biased region" description="Basic and acidic residues" evidence="2">
    <location>
        <begin position="37"/>
        <end position="48"/>
    </location>
</feature>
<dbReference type="Pfam" id="PF02037">
    <property type="entry name" value="SAP"/>
    <property type="match status" value="1"/>
</dbReference>
<dbReference type="SUPFAM" id="SSF68906">
    <property type="entry name" value="SAP domain"/>
    <property type="match status" value="1"/>
</dbReference>
<dbReference type="PANTHER" id="PTHR22055">
    <property type="entry name" value="28 KDA HEAT- AND ACID-STABLE PHOSPHOPROTEIN PDGF-ASSOCIATED PROTEIN"/>
    <property type="match status" value="1"/>
</dbReference>
<organism evidence="5 7">
    <name type="scientific">Peronospora effusa</name>
    <dbReference type="NCBI Taxonomy" id="542832"/>
    <lineage>
        <taxon>Eukaryota</taxon>
        <taxon>Sar</taxon>
        <taxon>Stramenopiles</taxon>
        <taxon>Oomycota</taxon>
        <taxon>Peronosporomycetes</taxon>
        <taxon>Peronosporales</taxon>
        <taxon>Peronosporaceae</taxon>
        <taxon>Peronospora</taxon>
    </lineage>
</organism>
<dbReference type="Pfam" id="PF10252">
    <property type="entry name" value="PP28"/>
    <property type="match status" value="1"/>
</dbReference>
<evidence type="ECO:0000256" key="1">
    <source>
        <dbReference type="SAM" id="Coils"/>
    </source>
</evidence>
<dbReference type="Proteomes" id="UP000286097">
    <property type="component" value="Unassembled WGS sequence"/>
</dbReference>
<evidence type="ECO:0000313" key="8">
    <source>
        <dbReference type="Proteomes" id="UP000286097"/>
    </source>
</evidence>
<dbReference type="VEuPathDB" id="FungiDB:DD237_001500"/>
<accession>A0A3M6VH66</accession>
<protein>
    <recommendedName>
        <fullName evidence="4">SAP domain-containing protein</fullName>
    </recommendedName>
</protein>
<evidence type="ECO:0000313" key="7">
    <source>
        <dbReference type="Proteomes" id="UP000282087"/>
    </source>
</evidence>
<dbReference type="InterPro" id="IPR036361">
    <property type="entry name" value="SAP_dom_sf"/>
</dbReference>
<evidence type="ECO:0000256" key="2">
    <source>
        <dbReference type="SAM" id="MobiDB-lite"/>
    </source>
</evidence>
<sequence>MRDTGKTGGKPGAAGGKGRKRREKGAARKFVTSLEEITARDEQEEQKQNARKARREDGDEGSDESEDESNSEEEGEEMVAFERVQSNSLFGFSQKADGPLLQQQEKKVGFAAIAKTQNPNSKKNSSKVMKAKDMDENAAPQELSRREREAIEKERAAAYYLKKHLAGETDEAKKDLARLAEVKRRREEAEKRKEEEEAGTWEKKGVMLGGGGKKVHVKDNEWSKLLFVICILTIMLIAIALDDPLDARAIKALKPAVLKEKLKERDLSTQGQKKELIQRLIDYENERAL</sequence>
<evidence type="ECO:0000313" key="6">
    <source>
        <dbReference type="EMBL" id="RQM16997.1"/>
    </source>
</evidence>
<feature type="compositionally biased region" description="Acidic residues" evidence="2">
    <location>
        <begin position="58"/>
        <end position="79"/>
    </location>
</feature>
<reference evidence="7 8" key="1">
    <citation type="submission" date="2018-06" db="EMBL/GenBank/DDBJ databases">
        <title>Comparative genomics of downy mildews reveals potential adaptations to biotrophy.</title>
        <authorList>
            <person name="Fletcher K."/>
            <person name="Klosterman S.J."/>
            <person name="Derevnina L."/>
            <person name="Martin F."/>
            <person name="Koike S."/>
            <person name="Reyes Chin-Wo S."/>
            <person name="Mou B."/>
            <person name="Michelmore R."/>
        </authorList>
    </citation>
    <scope>NUCLEOTIDE SEQUENCE [LARGE SCALE GENOMIC DNA]</scope>
    <source>
        <strain evidence="6 8">R13</strain>
        <strain evidence="5 7">R14</strain>
    </source>
</reference>
<dbReference type="SMART" id="SM00513">
    <property type="entry name" value="SAP"/>
    <property type="match status" value="1"/>
</dbReference>
<evidence type="ECO:0000256" key="3">
    <source>
        <dbReference type="SAM" id="Phobius"/>
    </source>
</evidence>
<keyword evidence="7" id="KW-1185">Reference proteome</keyword>
<dbReference type="InterPro" id="IPR039876">
    <property type="entry name" value="HAP28"/>
</dbReference>
<feature type="transmembrane region" description="Helical" evidence="3">
    <location>
        <begin position="222"/>
        <end position="241"/>
    </location>
</feature>
<dbReference type="InterPro" id="IPR003034">
    <property type="entry name" value="SAP_dom"/>
</dbReference>
<feature type="region of interest" description="Disordered" evidence="2">
    <location>
        <begin position="113"/>
        <end position="145"/>
    </location>
</feature>
<feature type="region of interest" description="Disordered" evidence="2">
    <location>
        <begin position="1"/>
        <end position="83"/>
    </location>
</feature>
<comment type="caution">
    <text evidence="5">The sequence shown here is derived from an EMBL/GenBank/DDBJ whole genome shotgun (WGS) entry which is preliminary data.</text>
</comment>
<keyword evidence="1" id="KW-0175">Coiled coil</keyword>
<dbReference type="AlphaFoldDB" id="A0A3M6VH66"/>